<feature type="transmembrane region" description="Helical" evidence="9">
    <location>
        <begin position="192"/>
        <end position="213"/>
    </location>
</feature>
<dbReference type="GO" id="GO:0007165">
    <property type="term" value="P:signal transduction"/>
    <property type="evidence" value="ECO:0007669"/>
    <property type="project" value="UniProtKB-KW"/>
</dbReference>
<dbReference type="RefSeq" id="WP_038189520.1">
    <property type="nucleotide sequence ID" value="NZ_JRWP01000005.1"/>
</dbReference>
<evidence type="ECO:0000256" key="4">
    <source>
        <dbReference type="ARBA" id="ARBA00022989"/>
    </source>
</evidence>
<dbReference type="PROSITE" id="PS50111">
    <property type="entry name" value="CHEMOTAXIS_TRANSDUC_2"/>
    <property type="match status" value="1"/>
</dbReference>
<comment type="caution">
    <text evidence="12">The sequence shown here is derived from an EMBL/GenBank/DDBJ whole genome shotgun (WGS) entry which is preliminary data.</text>
</comment>
<dbReference type="AlphaFoldDB" id="A0A0A5HVK6"/>
<dbReference type="PROSITE" id="PS51257">
    <property type="entry name" value="PROKAR_LIPOPROTEIN"/>
    <property type="match status" value="1"/>
</dbReference>
<dbReference type="SMART" id="SM01049">
    <property type="entry name" value="Cache_2"/>
    <property type="match status" value="1"/>
</dbReference>
<dbReference type="Gene3D" id="1.10.287.950">
    <property type="entry name" value="Methyl-accepting chemotaxis protein"/>
    <property type="match status" value="1"/>
</dbReference>
<dbReference type="InterPro" id="IPR003660">
    <property type="entry name" value="HAMP_dom"/>
</dbReference>
<dbReference type="Pfam" id="PF00672">
    <property type="entry name" value="HAMP"/>
    <property type="match status" value="1"/>
</dbReference>
<dbReference type="GO" id="GO:0005886">
    <property type="term" value="C:plasma membrane"/>
    <property type="evidence" value="ECO:0007669"/>
    <property type="project" value="UniProtKB-SubCell"/>
</dbReference>
<dbReference type="STRING" id="379097.SE23_13470"/>
<comment type="similarity">
    <text evidence="7">Belongs to the methyl-accepting chemotaxis (MCP) protein family.</text>
</comment>
<evidence type="ECO:0000256" key="7">
    <source>
        <dbReference type="ARBA" id="ARBA00029447"/>
    </source>
</evidence>
<dbReference type="InterPro" id="IPR033480">
    <property type="entry name" value="sCache_2"/>
</dbReference>
<dbReference type="SMART" id="SM00283">
    <property type="entry name" value="MA"/>
    <property type="match status" value="1"/>
</dbReference>
<dbReference type="Pfam" id="PF00015">
    <property type="entry name" value="MCPsignal"/>
    <property type="match status" value="1"/>
</dbReference>
<dbReference type="Gene3D" id="3.30.450.20">
    <property type="entry name" value="PAS domain"/>
    <property type="match status" value="1"/>
</dbReference>
<sequence length="539" mass="59060">MKLSNLTIKSKLASIVLLSAILIAMACAYNLLQQRDSSMLERQDKLQAQVESVLSLTQHYYNQRQTLGDETAKQQALKAIEAIRYDGNNYFWIVDQQTRVVQHPLKPELNGKTAKDFTDGAGKHHWQEMVAISNTPAQKGFLDYQWKSPQGALKDKISYVQLFPEWGWVIGSGILVSDIQEAFYALAIKETVVALILTGLLFAMGYVISNNILTPLEKLITHMHNIADGDLRGRLNLTRKDELGDMGKQMDKMLDKLQTTLSTAHDSAIQSSTMASQIAQASEEAATSVNSQHSQLELLSTAMTEMSATISDVATNAENTSESTGKVVNHVQVNDEAMKVTSKSIAHVSDNISLANDLVRGLQAGVNEISNVVEVIRDVSEQTNLLALNAAIEAARAGEQGRGFAVVADEVRNLASRTQNSTNEVQHTIEKLTEQANKTFEAMQTSNENVAQSVESSENTRKQLDLIVVEMQNANDMVAQIAAASEQQSAVATEMNENVTGIHLAANEVLQASQSLAQDSQAMANTAEHLNDQLKYFKV</sequence>
<name>A0A0A5HVK6_PHOS4</name>
<feature type="domain" description="HAMP" evidence="11">
    <location>
        <begin position="210"/>
        <end position="262"/>
    </location>
</feature>
<proteinExistence type="inferred from homology"/>
<comment type="subcellular location">
    <subcellularLocation>
        <location evidence="1">Cell membrane</location>
        <topology evidence="1">Multi-pass membrane protein</topology>
    </subcellularLocation>
</comment>
<dbReference type="CDD" id="cd06225">
    <property type="entry name" value="HAMP"/>
    <property type="match status" value="1"/>
</dbReference>
<evidence type="ECO:0000256" key="8">
    <source>
        <dbReference type="PROSITE-ProRule" id="PRU00284"/>
    </source>
</evidence>
<dbReference type="FunFam" id="1.10.287.950:FF:000001">
    <property type="entry name" value="Methyl-accepting chemotaxis sensory transducer"/>
    <property type="match status" value="1"/>
</dbReference>
<dbReference type="PANTHER" id="PTHR32089:SF120">
    <property type="entry name" value="METHYL-ACCEPTING CHEMOTAXIS PROTEIN TLPQ"/>
    <property type="match status" value="1"/>
</dbReference>
<evidence type="ECO:0000256" key="5">
    <source>
        <dbReference type="ARBA" id="ARBA00023136"/>
    </source>
</evidence>
<dbReference type="EMBL" id="JRWP01000005">
    <property type="protein sequence ID" value="KGY09587.1"/>
    <property type="molecule type" value="Genomic_DNA"/>
</dbReference>
<accession>A0A0A5HVK6</accession>
<organism evidence="12 13">
    <name type="scientific">Photobacterium sp. (strain ATCC 43367)</name>
    <dbReference type="NCBI Taxonomy" id="379097"/>
    <lineage>
        <taxon>Bacteria</taxon>
        <taxon>Pseudomonadati</taxon>
        <taxon>Pseudomonadota</taxon>
        <taxon>Gammaproteobacteria</taxon>
        <taxon>Vibrionales</taxon>
        <taxon>Vibrionaceae</taxon>
        <taxon>Vibrio</taxon>
        <taxon>Vibrio oreintalis group</taxon>
    </lineage>
</organism>
<feature type="domain" description="Methyl-accepting transducer" evidence="10">
    <location>
        <begin position="267"/>
        <end position="503"/>
    </location>
</feature>
<keyword evidence="3 9" id="KW-0812">Transmembrane</keyword>
<evidence type="ECO:0000256" key="1">
    <source>
        <dbReference type="ARBA" id="ARBA00004651"/>
    </source>
</evidence>
<dbReference type="InterPro" id="IPR004089">
    <property type="entry name" value="MCPsignal_dom"/>
</dbReference>
<dbReference type="OrthoDB" id="2489132at2"/>
<dbReference type="CDD" id="cd11386">
    <property type="entry name" value="MCP_signal"/>
    <property type="match status" value="1"/>
</dbReference>
<reference evidence="12 13" key="1">
    <citation type="submission" date="2014-10" db="EMBL/GenBank/DDBJ databases">
        <title>Genome sequencing of Vibrio sinaloensis T08.</title>
        <authorList>
            <person name="Chan K.-G."/>
            <person name="Mohamad N.I."/>
        </authorList>
    </citation>
    <scope>NUCLEOTIDE SEQUENCE [LARGE SCALE GENOMIC DNA]</scope>
    <source>
        <strain evidence="12 13">T08</strain>
    </source>
</reference>
<evidence type="ECO:0000259" key="11">
    <source>
        <dbReference type="PROSITE" id="PS50885"/>
    </source>
</evidence>
<dbReference type="PROSITE" id="PS50885">
    <property type="entry name" value="HAMP"/>
    <property type="match status" value="1"/>
</dbReference>
<keyword evidence="4 9" id="KW-1133">Transmembrane helix</keyword>
<gene>
    <name evidence="12" type="ORF">NM06_07025</name>
</gene>
<evidence type="ECO:0000259" key="10">
    <source>
        <dbReference type="PROSITE" id="PS50111"/>
    </source>
</evidence>
<dbReference type="GO" id="GO:0006935">
    <property type="term" value="P:chemotaxis"/>
    <property type="evidence" value="ECO:0007669"/>
    <property type="project" value="UniProtKB-ARBA"/>
</dbReference>
<evidence type="ECO:0000313" key="13">
    <source>
        <dbReference type="Proteomes" id="UP000030451"/>
    </source>
</evidence>
<evidence type="ECO:0000256" key="2">
    <source>
        <dbReference type="ARBA" id="ARBA00022475"/>
    </source>
</evidence>
<dbReference type="SUPFAM" id="SSF58104">
    <property type="entry name" value="Methyl-accepting chemotaxis protein (MCP) signaling domain"/>
    <property type="match status" value="1"/>
</dbReference>
<dbReference type="Proteomes" id="UP000030451">
    <property type="component" value="Unassembled WGS sequence"/>
</dbReference>
<evidence type="ECO:0000256" key="6">
    <source>
        <dbReference type="ARBA" id="ARBA00023224"/>
    </source>
</evidence>
<keyword evidence="2" id="KW-1003">Cell membrane</keyword>
<dbReference type="SMART" id="SM00304">
    <property type="entry name" value="HAMP"/>
    <property type="match status" value="1"/>
</dbReference>
<evidence type="ECO:0000313" key="12">
    <source>
        <dbReference type="EMBL" id="KGY09587.1"/>
    </source>
</evidence>
<protein>
    <submittedName>
        <fullName evidence="12">Chemotaxis protein</fullName>
    </submittedName>
</protein>
<evidence type="ECO:0000256" key="3">
    <source>
        <dbReference type="ARBA" id="ARBA00022692"/>
    </source>
</evidence>
<dbReference type="Pfam" id="PF17200">
    <property type="entry name" value="sCache_2"/>
    <property type="match status" value="1"/>
</dbReference>
<dbReference type="PANTHER" id="PTHR32089">
    <property type="entry name" value="METHYL-ACCEPTING CHEMOTAXIS PROTEIN MCPB"/>
    <property type="match status" value="1"/>
</dbReference>
<keyword evidence="5 9" id="KW-0472">Membrane</keyword>
<evidence type="ECO:0000256" key="9">
    <source>
        <dbReference type="SAM" id="Phobius"/>
    </source>
</evidence>
<keyword evidence="6 8" id="KW-0807">Transducer</keyword>